<evidence type="ECO:0000313" key="3">
    <source>
        <dbReference type="EMBL" id="AYO42971.1"/>
    </source>
</evidence>
<feature type="compositionally biased region" description="Polar residues" evidence="1">
    <location>
        <begin position="253"/>
        <end position="271"/>
    </location>
</feature>
<feature type="compositionally biased region" description="Basic and acidic residues" evidence="1">
    <location>
        <begin position="361"/>
        <end position="387"/>
    </location>
</feature>
<dbReference type="GO" id="GO:0005737">
    <property type="term" value="C:cytoplasm"/>
    <property type="evidence" value="ECO:0007669"/>
    <property type="project" value="TreeGrafter"/>
</dbReference>
<evidence type="ECO:0000259" key="2">
    <source>
        <dbReference type="Pfam" id="PF08550"/>
    </source>
</evidence>
<dbReference type="GO" id="GO:0031930">
    <property type="term" value="P:mitochondria-nucleus signaling pathway"/>
    <property type="evidence" value="ECO:0007669"/>
    <property type="project" value="TreeGrafter"/>
</dbReference>
<dbReference type="GO" id="GO:0000122">
    <property type="term" value="P:negative regulation of transcription by RNA polymerase II"/>
    <property type="evidence" value="ECO:0007669"/>
    <property type="project" value="TreeGrafter"/>
</dbReference>
<keyword evidence="4" id="KW-1185">Reference proteome</keyword>
<feature type="region of interest" description="Disordered" evidence="1">
    <location>
        <begin position="227"/>
        <end position="299"/>
    </location>
</feature>
<protein>
    <recommendedName>
        <fullName evidence="2">Nitrogen regulatory protein areA GATA-like domain-containing protein</fullName>
    </recommendedName>
</protein>
<feature type="compositionally biased region" description="Acidic residues" evidence="1">
    <location>
        <begin position="339"/>
        <end position="360"/>
    </location>
</feature>
<proteinExistence type="predicted"/>
<dbReference type="GO" id="GO:0006808">
    <property type="term" value="P:regulation of nitrogen utilization"/>
    <property type="evidence" value="ECO:0007669"/>
    <property type="project" value="TreeGrafter"/>
</dbReference>
<feature type="domain" description="Nitrogen regulatory protein areA GATA-like" evidence="2">
    <location>
        <begin position="25"/>
        <end position="50"/>
    </location>
</feature>
<dbReference type="Proteomes" id="UP000269793">
    <property type="component" value="Chromosome III"/>
</dbReference>
<dbReference type="PANTHER" id="PTHR28014:SF1">
    <property type="entry name" value="NEGATIVE REGULATOR OF RAS-CAMP PATHWAY"/>
    <property type="match status" value="1"/>
</dbReference>
<name>A0A3G2S4F8_MALR7</name>
<feature type="compositionally biased region" description="Polar residues" evidence="1">
    <location>
        <begin position="506"/>
        <end position="533"/>
    </location>
</feature>
<dbReference type="OrthoDB" id="515401at2759"/>
<dbReference type="InterPro" id="IPR013860">
    <property type="entry name" value="AreA_GATA"/>
</dbReference>
<dbReference type="STRING" id="425264.A0A3G2S4F8"/>
<feature type="compositionally biased region" description="Polar residues" evidence="1">
    <location>
        <begin position="695"/>
        <end position="711"/>
    </location>
</feature>
<gene>
    <name evidence="3" type="ORF">DNF11_2021</name>
</gene>
<feature type="region of interest" description="Disordered" evidence="1">
    <location>
        <begin position="689"/>
        <end position="712"/>
    </location>
</feature>
<accession>A0A3G2S4F8</accession>
<organism evidence="3 4">
    <name type="scientific">Malassezia restricta (strain ATCC 96810 / NBRC 103918 / CBS 7877)</name>
    <name type="common">Seborrheic dermatitis infection agent</name>
    <dbReference type="NCBI Taxonomy" id="425264"/>
    <lineage>
        <taxon>Eukaryota</taxon>
        <taxon>Fungi</taxon>
        <taxon>Dikarya</taxon>
        <taxon>Basidiomycota</taxon>
        <taxon>Ustilaginomycotina</taxon>
        <taxon>Malasseziomycetes</taxon>
        <taxon>Malasseziales</taxon>
        <taxon>Malasseziaceae</taxon>
        <taxon>Malassezia</taxon>
    </lineage>
</organism>
<feature type="region of interest" description="Disordered" evidence="1">
    <location>
        <begin position="506"/>
        <end position="545"/>
    </location>
</feature>
<reference evidence="3 4" key="1">
    <citation type="submission" date="2018-10" db="EMBL/GenBank/DDBJ databases">
        <title>Complete genome sequence of Malassezia restricta CBS 7877.</title>
        <authorList>
            <person name="Morand S.C."/>
            <person name="Bertignac M."/>
            <person name="Iltis A."/>
            <person name="Kolder I."/>
            <person name="Pirovano W."/>
            <person name="Jourdain R."/>
            <person name="Clavaud C."/>
        </authorList>
    </citation>
    <scope>NUCLEOTIDE SEQUENCE [LARGE SCALE GENOMIC DNA]</scope>
    <source>
        <strain evidence="3 4">CBS 7877</strain>
    </source>
</reference>
<dbReference type="AlphaFoldDB" id="A0A3G2S4F8"/>
<sequence length="731" mass="80199">MFALSPGRLDKVDTDDAFEMACVLKTFTNCKYMLENGERYENLSWRLWARHLHKIRISEPITQIDVLETKASGFNAVPAPLSEPELSTDESVSSEDEDVCKAGKNTMIPCADNAFSILTRSGCTQTEEGTELERLAYDVNCCWDSSSLSHTHDLSYCAQLSDGEETIQETESRGTGTPISTTGTITPHIRSRANSTCLSPLSQNFGSKLNEAHDTIASQNNRASALTSGKLYDGGKRISSRGMPSANDPIQERSVNTNASQREKNSSSATKLQQLAPPQLRSRRQRSLKSMDNIPGLRQSKSAIAKAGCANIFLNNTNTDVKSEKPKKKGKIVFMVGGDSEEDETPQDDDDAWSSEEEDDTSRVKNSSETEFARKAEEEEREREDMFKKRPIRSVSLADLPHATSSMVPPLEATATRGLLSTILKPSDPDSTMSARTRTLANKTSHSALADQNDMNDSVGHTSMPTCVPRAPSYQSICLGHSSKDTMNRSKSVLALPLLNLTSLHSCTSSGRPPSSPVTATPSESSRTMTKQGNGEAGATSGPQRAKSNLALTRLSAIAQRGSSETDHKKISSLVRSYSAIGNLMTPITRSESPQCMSTADEENDDGLSLGVRADDYQAPRVKRVPQPSMESGPMDETLSPKRMSQVLPQVANNPQQALFHDELSQSVRDNLIWQRESRERMLGLKDRCMKSKAESSTNATAHPQRRSTSVLHLEHFRPHDDEGSFHHKGW</sequence>
<evidence type="ECO:0000256" key="1">
    <source>
        <dbReference type="SAM" id="MobiDB-lite"/>
    </source>
</evidence>
<dbReference type="InterPro" id="IPR053043">
    <property type="entry name" value="Ras-cAMP_regulatory"/>
</dbReference>
<feature type="region of interest" description="Disordered" evidence="1">
    <location>
        <begin position="590"/>
        <end position="610"/>
    </location>
</feature>
<dbReference type="PANTHER" id="PTHR28014">
    <property type="entry name" value="NEGATIVE REGULATOR OF RAS-CAMP PATHWAY"/>
    <property type="match status" value="1"/>
</dbReference>
<dbReference type="Pfam" id="PF08550">
    <property type="entry name" value="GATA_AreA"/>
    <property type="match status" value="1"/>
</dbReference>
<dbReference type="VEuPathDB" id="FungiDB:DNF11_2021"/>
<evidence type="ECO:0000313" key="4">
    <source>
        <dbReference type="Proteomes" id="UP000269793"/>
    </source>
</evidence>
<feature type="region of interest" description="Disordered" evidence="1">
    <location>
        <begin position="335"/>
        <end position="387"/>
    </location>
</feature>
<dbReference type="EMBL" id="CP033150">
    <property type="protein sequence ID" value="AYO42971.1"/>
    <property type="molecule type" value="Genomic_DNA"/>
</dbReference>